<dbReference type="SUPFAM" id="SSF142019">
    <property type="entry name" value="Nqo1 FMN-binding domain-like"/>
    <property type="match status" value="1"/>
</dbReference>
<feature type="binding site" evidence="5">
    <location>
        <position position="391"/>
    </location>
    <ligand>
        <name>[4Fe-4S] cluster</name>
        <dbReference type="ChEBI" id="CHEBI:49883"/>
        <label>2</label>
    </ligand>
</feature>
<dbReference type="InterPro" id="IPR037225">
    <property type="entry name" value="Nuo51_FMN-bd_sf"/>
</dbReference>
<reference evidence="7 8" key="2">
    <citation type="submission" date="2019-05" db="EMBL/GenBank/DDBJ databases">
        <title>Genome evolution of the obligate endosymbiont Buchnera aphidicola.</title>
        <authorList>
            <person name="Moran N.A."/>
        </authorList>
    </citation>
    <scope>NUCLEOTIDE SEQUENCE [LARGE SCALE GENOMIC DNA]</scope>
    <source>
        <strain evidence="7 8">Hta</strain>
    </source>
</reference>
<evidence type="ECO:0000313" key="8">
    <source>
        <dbReference type="Proteomes" id="UP000298773"/>
    </source>
</evidence>
<dbReference type="Gene3D" id="3.40.50.11540">
    <property type="entry name" value="NADH-ubiquinone oxidoreductase 51kDa subunit"/>
    <property type="match status" value="1"/>
</dbReference>
<dbReference type="GO" id="GO:0022900">
    <property type="term" value="P:electron transport chain"/>
    <property type="evidence" value="ECO:0007669"/>
    <property type="project" value="UniProtKB-UniRule"/>
</dbReference>
<evidence type="ECO:0000313" key="7">
    <source>
        <dbReference type="EMBL" id="QCI21432.1"/>
    </source>
</evidence>
<comment type="similarity">
    <text evidence="5">Belongs to the 4Fe4S bacterial-type ferredoxin family. RnfC subfamily.</text>
</comment>
<evidence type="ECO:0000256" key="1">
    <source>
        <dbReference type="ARBA" id="ARBA00022485"/>
    </source>
</evidence>
<feature type="binding site" evidence="5">
    <location>
        <position position="359"/>
    </location>
    <ligand>
        <name>[4Fe-4S] cluster</name>
        <dbReference type="ChEBI" id="CHEBI:49883"/>
        <label>2</label>
    </ligand>
</feature>
<dbReference type="Pfam" id="PF12838">
    <property type="entry name" value="Fer4_7"/>
    <property type="match status" value="1"/>
</dbReference>
<keyword evidence="5" id="KW-0813">Transport</keyword>
<gene>
    <name evidence="7" type="primary">rsxC</name>
    <name evidence="5" type="synonym">rnfC</name>
    <name evidence="7" type="ORF">D9V69_00560</name>
</gene>
<reference evidence="7 8" key="1">
    <citation type="submission" date="2018-12" db="EMBL/GenBank/DDBJ databases">
        <authorList>
            <person name="Chong R.A."/>
        </authorList>
    </citation>
    <scope>NUCLEOTIDE SEQUENCE [LARGE SCALE GENOMIC DNA]</scope>
    <source>
        <strain evidence="7 8">Hta</strain>
    </source>
</reference>
<keyword evidence="5" id="KW-0997">Cell inner membrane</keyword>
<feature type="binding site" evidence="5">
    <location>
        <position position="388"/>
    </location>
    <ligand>
        <name>[4Fe-4S] cluster</name>
        <dbReference type="ChEBI" id="CHEBI:49883"/>
        <label>2</label>
    </ligand>
</feature>
<evidence type="ECO:0000256" key="3">
    <source>
        <dbReference type="ARBA" id="ARBA00023004"/>
    </source>
</evidence>
<keyword evidence="2 5" id="KW-0479">Metal-binding</keyword>
<keyword evidence="1 5" id="KW-0004">4Fe-4S</keyword>
<keyword evidence="5" id="KW-0677">Repeat</keyword>
<evidence type="ECO:0000256" key="4">
    <source>
        <dbReference type="ARBA" id="ARBA00023014"/>
    </source>
</evidence>
<dbReference type="GO" id="GO:0046872">
    <property type="term" value="F:metal ion binding"/>
    <property type="evidence" value="ECO:0007669"/>
    <property type="project" value="UniProtKB-KW"/>
</dbReference>
<evidence type="ECO:0000256" key="5">
    <source>
        <dbReference type="HAMAP-Rule" id="MF_00461"/>
    </source>
</evidence>
<dbReference type="PROSITE" id="PS51379">
    <property type="entry name" value="4FE4S_FER_2"/>
    <property type="match status" value="2"/>
</dbReference>
<dbReference type="InterPro" id="IPR010208">
    <property type="entry name" value="Ion_transpt_RnfC/RsxC"/>
</dbReference>
<dbReference type="SUPFAM" id="SSF46548">
    <property type="entry name" value="alpha-helical ferredoxin"/>
    <property type="match status" value="1"/>
</dbReference>
<proteinExistence type="inferred from homology"/>
<feature type="binding site" evidence="5">
    <location>
        <position position="394"/>
    </location>
    <ligand>
        <name>[4Fe-4S] cluster</name>
        <dbReference type="ChEBI" id="CHEBI:49883"/>
        <label>2</label>
    </ligand>
</feature>
<feature type="domain" description="4Fe-4S ferredoxin-type" evidence="6">
    <location>
        <begin position="340"/>
        <end position="369"/>
    </location>
</feature>
<dbReference type="InterPro" id="IPR017896">
    <property type="entry name" value="4Fe4S_Fe-S-bd"/>
</dbReference>
<dbReference type="Gene3D" id="3.30.70.20">
    <property type="match status" value="1"/>
</dbReference>
<dbReference type="OrthoDB" id="9767754at2"/>
<dbReference type="EMBL" id="CP034873">
    <property type="protein sequence ID" value="QCI21432.1"/>
    <property type="molecule type" value="Genomic_DNA"/>
</dbReference>
<feature type="binding site" evidence="5">
    <location>
        <position position="352"/>
    </location>
    <ligand>
        <name>[4Fe-4S] cluster</name>
        <dbReference type="ChEBI" id="CHEBI:49883"/>
        <label>1</label>
    </ligand>
</feature>
<dbReference type="PANTHER" id="PTHR43034">
    <property type="entry name" value="ION-TRANSLOCATING OXIDOREDUCTASE COMPLEX SUBUNIT C"/>
    <property type="match status" value="1"/>
</dbReference>
<keyword evidence="5" id="KW-1278">Translocase</keyword>
<dbReference type="PANTHER" id="PTHR43034:SF2">
    <property type="entry name" value="ION-TRANSLOCATING OXIDOREDUCTASE COMPLEX SUBUNIT C"/>
    <property type="match status" value="1"/>
</dbReference>
<evidence type="ECO:0000259" key="6">
    <source>
        <dbReference type="PROSITE" id="PS51379"/>
    </source>
</evidence>
<feature type="binding site" evidence="5">
    <location>
        <position position="355"/>
    </location>
    <ligand>
        <name>[4Fe-4S] cluster</name>
        <dbReference type="ChEBI" id="CHEBI:49883"/>
        <label>1</label>
    </ligand>
</feature>
<dbReference type="NCBIfam" id="NF003454">
    <property type="entry name" value="PRK05035.1"/>
    <property type="match status" value="1"/>
</dbReference>
<sequence length="493" mass="56826">MKKENYLIKTLHLPKKFCISVQGDFSKIKLRVDINQKILRGQPLIFGDDFTVPMHSPTSGWIKDIFCDSDFISKDKKKINIVILSDNLDQWIRLKPIVNYEQYTAQTLIKKVHHAGVVGLGGGQFSSAKKLTLSIGKVHTLIVNAVESEPYAISDNSLLCHHIKDILKGCEIISWITKAEIVLIAIQEHHHIIIKKILCAIKNKPSFKICILKNKYPGGSSKVLVKMLTGNEIPYNKHAIDIGCLVFNVSTIYAIKKAIINGEPLIERIVTLFNEKDFVLKNFWVRIGTTIKDFLKEIGLKQQINLNIRSGGFFMGTMIRDLNYSILKQTNSIWVKLDKKDNNIVTTSCIKCGKCSELCPVNLLPQQIYWYAKNNDHQATKKYNVFDCIECNICEKICPSQISLVKYFKKEKQILQNLISEKIFKKSSFLRFKERQKRLSNKKYTMINNNYATHFSVKAKEIDLNNMKKKNFLKQKIRKQIVQEAIKRMNRKK</sequence>
<dbReference type="HAMAP" id="MF_00461">
    <property type="entry name" value="RsxC_RnfC"/>
    <property type="match status" value="1"/>
</dbReference>
<name>A0A4D6XUE4_9GAMM</name>
<dbReference type="Pfam" id="PF01512">
    <property type="entry name" value="Complex1_51K"/>
    <property type="match status" value="1"/>
</dbReference>
<keyword evidence="5" id="KW-0249">Electron transport</keyword>
<evidence type="ECO:0000256" key="2">
    <source>
        <dbReference type="ARBA" id="ARBA00022723"/>
    </source>
</evidence>
<dbReference type="GO" id="GO:0005886">
    <property type="term" value="C:plasma membrane"/>
    <property type="evidence" value="ECO:0007669"/>
    <property type="project" value="UniProtKB-SubCell"/>
</dbReference>
<dbReference type="InterPro" id="IPR017900">
    <property type="entry name" value="4Fe4S_Fe_S_CS"/>
</dbReference>
<dbReference type="Proteomes" id="UP000298773">
    <property type="component" value="Chromosome"/>
</dbReference>
<feature type="domain" description="4Fe-4S ferredoxin-type" evidence="6">
    <location>
        <begin position="379"/>
        <end position="407"/>
    </location>
</feature>
<feature type="binding site" evidence="5">
    <location>
        <position position="398"/>
    </location>
    <ligand>
        <name>[4Fe-4S] cluster</name>
        <dbReference type="ChEBI" id="CHEBI:49883"/>
        <label>1</label>
    </ligand>
</feature>
<dbReference type="InterPro" id="IPR011538">
    <property type="entry name" value="Nuo51_FMN-bd"/>
</dbReference>
<dbReference type="GO" id="GO:0009055">
    <property type="term" value="F:electron transfer activity"/>
    <property type="evidence" value="ECO:0007669"/>
    <property type="project" value="InterPro"/>
</dbReference>
<dbReference type="AlphaFoldDB" id="A0A4D6XUE4"/>
<organism evidence="7 8">
    <name type="scientific">Buchnera aphidicola</name>
    <name type="common">Hyadaphis tataricae</name>
    <dbReference type="NCBI Taxonomy" id="1241859"/>
    <lineage>
        <taxon>Bacteria</taxon>
        <taxon>Pseudomonadati</taxon>
        <taxon>Pseudomonadota</taxon>
        <taxon>Gammaproteobacteria</taxon>
        <taxon>Enterobacterales</taxon>
        <taxon>Erwiniaceae</taxon>
        <taxon>Buchnera</taxon>
    </lineage>
</organism>
<dbReference type="PROSITE" id="PS00198">
    <property type="entry name" value="4FE4S_FER_1"/>
    <property type="match status" value="2"/>
</dbReference>
<keyword evidence="4 5" id="KW-0411">Iron-sulfur</keyword>
<comment type="subcellular location">
    <subcellularLocation>
        <location evidence="5">Cell inner membrane</location>
        <topology evidence="5">Peripheral membrane protein</topology>
    </subcellularLocation>
</comment>
<dbReference type="GO" id="GO:0051539">
    <property type="term" value="F:4 iron, 4 sulfur cluster binding"/>
    <property type="evidence" value="ECO:0007669"/>
    <property type="project" value="UniProtKB-KW"/>
</dbReference>
<feature type="binding site" evidence="5">
    <location>
        <position position="349"/>
    </location>
    <ligand>
        <name>[4Fe-4S] cluster</name>
        <dbReference type="ChEBI" id="CHEBI:49883"/>
        <label>1</label>
    </ligand>
</feature>
<accession>A0A4D6XUE4</accession>
<dbReference type="NCBIfam" id="TIGR01945">
    <property type="entry name" value="rnfC"/>
    <property type="match status" value="1"/>
</dbReference>
<protein>
    <recommendedName>
        <fullName evidence="5">Ion-translocating oxidoreductase complex subunit C</fullName>
        <ecNumber evidence="5">7.-.-.-</ecNumber>
    </recommendedName>
    <alternativeName>
        <fullName evidence="5">Rnf electron transport complex subunit C</fullName>
    </alternativeName>
</protein>
<dbReference type="EC" id="7.-.-.-" evidence="5"/>
<keyword evidence="3 5" id="KW-0408">Iron</keyword>
<comment type="subunit">
    <text evidence="5">The complex is composed of six subunits: RnfA, RnfB, RnfC, RnfD, RnfE and RnfG.</text>
</comment>
<keyword evidence="5" id="KW-1003">Cell membrane</keyword>
<keyword evidence="5" id="KW-0472">Membrane</keyword>
<comment type="function">
    <text evidence="5">Part of a membrane-bound complex that couples electron transfer with translocation of ions across the membrane.</text>
</comment>
<comment type="cofactor">
    <cofactor evidence="5">
        <name>[4Fe-4S] cluster</name>
        <dbReference type="ChEBI" id="CHEBI:49883"/>
    </cofactor>
    <text evidence="5">Binds 2 [4Fe-4S] clusters per subunit.</text>
</comment>